<dbReference type="EMBL" id="JBDLNV010000006">
    <property type="protein sequence ID" value="MFM1725240.1"/>
    <property type="molecule type" value="Genomic_DNA"/>
</dbReference>
<comment type="caution">
    <text evidence="2">The sequence shown here is derived from an EMBL/GenBank/DDBJ whole genome shotgun (WGS) entry which is preliminary data.</text>
</comment>
<evidence type="ECO:0008006" key="4">
    <source>
        <dbReference type="Google" id="ProtNLM"/>
    </source>
</evidence>
<evidence type="ECO:0000313" key="3">
    <source>
        <dbReference type="Proteomes" id="UP001629745"/>
    </source>
</evidence>
<sequence>MPTRVAVQVACVTALAALGTMLVVVGALGSGAVCLGGAICWFWYLYRDAV</sequence>
<proteinExistence type="predicted"/>
<accession>A0ABW9FI33</accession>
<dbReference type="RefSeq" id="WP_420165731.1">
    <property type="nucleotide sequence ID" value="NZ_JBDLNV010000006.1"/>
</dbReference>
<evidence type="ECO:0000313" key="2">
    <source>
        <dbReference type="EMBL" id="MFM1725240.1"/>
    </source>
</evidence>
<keyword evidence="1" id="KW-1133">Transmembrane helix</keyword>
<evidence type="ECO:0000256" key="1">
    <source>
        <dbReference type="SAM" id="Phobius"/>
    </source>
</evidence>
<organism evidence="2 3">
    <name type="scientific">Rhodococcus parequi</name>
    <dbReference type="NCBI Taxonomy" id="3137122"/>
    <lineage>
        <taxon>Bacteria</taxon>
        <taxon>Bacillati</taxon>
        <taxon>Actinomycetota</taxon>
        <taxon>Actinomycetes</taxon>
        <taxon>Mycobacteriales</taxon>
        <taxon>Nocardiaceae</taxon>
        <taxon>Rhodococcus</taxon>
    </lineage>
</organism>
<feature type="transmembrane region" description="Helical" evidence="1">
    <location>
        <begin position="26"/>
        <end position="46"/>
    </location>
</feature>
<keyword evidence="1" id="KW-0812">Transmembrane</keyword>
<keyword evidence="3" id="KW-1185">Reference proteome</keyword>
<gene>
    <name evidence="2" type="ORF">ABEU20_003851</name>
</gene>
<reference evidence="2 3" key="1">
    <citation type="submission" date="2023-11" db="EMBL/GenBank/DDBJ databases">
        <authorList>
            <person name="Val-Calvo J."/>
            <person name="Scortti M."/>
            <person name="Vazquez-Boland J."/>
        </authorList>
    </citation>
    <scope>NUCLEOTIDE SEQUENCE [LARGE SCALE GENOMIC DNA]</scope>
    <source>
        <strain evidence="2 3">PAM 2766</strain>
    </source>
</reference>
<dbReference type="Proteomes" id="UP001629745">
    <property type="component" value="Unassembled WGS sequence"/>
</dbReference>
<protein>
    <recommendedName>
        <fullName evidence="4">Secreted protein</fullName>
    </recommendedName>
</protein>
<keyword evidence="1" id="KW-0472">Membrane</keyword>
<name>A0ABW9FI33_9NOCA</name>